<dbReference type="Proteomes" id="UP000033636">
    <property type="component" value="Unassembled WGS sequence"/>
</dbReference>
<evidence type="ECO:0000313" key="2">
    <source>
        <dbReference type="Proteomes" id="UP000033636"/>
    </source>
</evidence>
<organism evidence="1 2">
    <name type="scientific">Thermoproteus sp. AZ2</name>
    <dbReference type="NCBI Taxonomy" id="1609232"/>
    <lineage>
        <taxon>Archaea</taxon>
        <taxon>Thermoproteota</taxon>
        <taxon>Thermoprotei</taxon>
        <taxon>Thermoproteales</taxon>
        <taxon>Thermoproteaceae</taxon>
        <taxon>Thermoproteus</taxon>
    </lineage>
</organism>
<proteinExistence type="predicted"/>
<accession>A0ACC6UYI6</accession>
<dbReference type="EMBL" id="JZWT02000002">
    <property type="protein sequence ID" value="MFB6489810.1"/>
    <property type="molecule type" value="Genomic_DNA"/>
</dbReference>
<protein>
    <submittedName>
        <fullName evidence="1">Uncharacterized protein</fullName>
    </submittedName>
</protein>
<evidence type="ECO:0000313" key="1">
    <source>
        <dbReference type="EMBL" id="MFB6489810.1"/>
    </source>
</evidence>
<comment type="caution">
    <text evidence="1">The sequence shown here is derived from an EMBL/GenBank/DDBJ whole genome shotgun (WGS) entry which is preliminary data.</text>
</comment>
<reference evidence="1" key="1">
    <citation type="submission" date="2024-07" db="EMBL/GenBank/DDBJ databases">
        <title>Metagenome and Metagenome-Assembled Genomes of Archaea from a hot spring from the geothermal field of Los Azufres, Mexico.</title>
        <authorList>
            <person name="Marin-Paredes R."/>
            <person name="Martinez-Romero E."/>
            <person name="Servin-Garciduenas L.E."/>
        </authorList>
    </citation>
    <scope>NUCLEOTIDE SEQUENCE</scope>
</reference>
<name>A0ACC6UYI6_9CREN</name>
<gene>
    <name evidence="1" type="ORF">TU35_000950</name>
</gene>
<sequence>MDPIKALKYRYTRYCVNRAYVNIDTSNKPADFVNFLEDVIDELRDLEREFGEDLSKAESLFRTELMSKYNEVEERDKEIAKQLFLGILRNCLDIEEIAESKLGPVIKELIKSIEAE</sequence>